<evidence type="ECO:0000313" key="1">
    <source>
        <dbReference type="EMBL" id="KAJ0081495.1"/>
    </source>
</evidence>
<protein>
    <submittedName>
        <fullName evidence="1">Uncharacterized protein</fullName>
    </submittedName>
</protein>
<dbReference type="Proteomes" id="UP001164250">
    <property type="component" value="Chromosome 12"/>
</dbReference>
<organism evidence="1 2">
    <name type="scientific">Pistacia atlantica</name>
    <dbReference type="NCBI Taxonomy" id="434234"/>
    <lineage>
        <taxon>Eukaryota</taxon>
        <taxon>Viridiplantae</taxon>
        <taxon>Streptophyta</taxon>
        <taxon>Embryophyta</taxon>
        <taxon>Tracheophyta</taxon>
        <taxon>Spermatophyta</taxon>
        <taxon>Magnoliopsida</taxon>
        <taxon>eudicotyledons</taxon>
        <taxon>Gunneridae</taxon>
        <taxon>Pentapetalae</taxon>
        <taxon>rosids</taxon>
        <taxon>malvids</taxon>
        <taxon>Sapindales</taxon>
        <taxon>Anacardiaceae</taxon>
        <taxon>Pistacia</taxon>
    </lineage>
</organism>
<dbReference type="EMBL" id="CM047908">
    <property type="protein sequence ID" value="KAJ0081495.1"/>
    <property type="molecule type" value="Genomic_DNA"/>
</dbReference>
<gene>
    <name evidence="1" type="ORF">Patl1_12063</name>
</gene>
<reference evidence="2" key="1">
    <citation type="journal article" date="2023" name="G3 (Bethesda)">
        <title>Genome assembly and association tests identify interacting loci associated with vigor, precocity, and sex in interspecific pistachio rootstocks.</title>
        <authorList>
            <person name="Palmer W."/>
            <person name="Jacygrad E."/>
            <person name="Sagayaradj S."/>
            <person name="Cavanaugh K."/>
            <person name="Han R."/>
            <person name="Bertier L."/>
            <person name="Beede B."/>
            <person name="Kafkas S."/>
            <person name="Golino D."/>
            <person name="Preece J."/>
            <person name="Michelmore R."/>
        </authorList>
    </citation>
    <scope>NUCLEOTIDE SEQUENCE [LARGE SCALE GENOMIC DNA]</scope>
</reference>
<proteinExistence type="predicted"/>
<name>A0ACC1A5J8_9ROSI</name>
<keyword evidence="2" id="KW-1185">Reference proteome</keyword>
<sequence>MSGLSCIHLLMKLSFQHWHLHRVNGTSTSAPGSATPSSVTRSHAPHQAFPLSQQLLHLIPLASSPTSIIPPTAPPLTLPSHELDDEGFATKALQHLLLYLSLLPIQWFGLV</sequence>
<accession>A0ACC1A5J8</accession>
<evidence type="ECO:0000313" key="2">
    <source>
        <dbReference type="Proteomes" id="UP001164250"/>
    </source>
</evidence>
<comment type="caution">
    <text evidence="1">The sequence shown here is derived from an EMBL/GenBank/DDBJ whole genome shotgun (WGS) entry which is preliminary data.</text>
</comment>